<dbReference type="PROSITE" id="PS51257">
    <property type="entry name" value="PROKAR_LIPOPROTEIN"/>
    <property type="match status" value="1"/>
</dbReference>
<dbReference type="InterPro" id="IPR022271">
    <property type="entry name" value="Lipocalin_ApoD"/>
</dbReference>
<dbReference type="SUPFAM" id="SSF50814">
    <property type="entry name" value="Lipocalins"/>
    <property type="match status" value="1"/>
</dbReference>
<evidence type="ECO:0000313" key="5">
    <source>
        <dbReference type="Proteomes" id="UP000709959"/>
    </source>
</evidence>
<dbReference type="InterPro" id="IPR047202">
    <property type="entry name" value="Lipocalin_Blc-like_dom"/>
</dbReference>
<evidence type="ECO:0000256" key="2">
    <source>
        <dbReference type="PIRNR" id="PIRNR036893"/>
    </source>
</evidence>
<gene>
    <name evidence="4" type="ORF">IPN91_08365</name>
</gene>
<evidence type="ECO:0000313" key="4">
    <source>
        <dbReference type="EMBL" id="MBK8572646.1"/>
    </source>
</evidence>
<dbReference type="Pfam" id="PF08212">
    <property type="entry name" value="Lipocalin_2"/>
    <property type="match status" value="1"/>
</dbReference>
<feature type="domain" description="Lipocalin/cytosolic fatty-acid binding" evidence="3">
    <location>
        <begin position="32"/>
        <end position="173"/>
    </location>
</feature>
<organism evidence="4 5">
    <name type="scientific">Candidatus Geothrix odensensis</name>
    <dbReference type="NCBI Taxonomy" id="2954440"/>
    <lineage>
        <taxon>Bacteria</taxon>
        <taxon>Pseudomonadati</taxon>
        <taxon>Acidobacteriota</taxon>
        <taxon>Holophagae</taxon>
        <taxon>Holophagales</taxon>
        <taxon>Holophagaceae</taxon>
        <taxon>Geothrix</taxon>
    </lineage>
</organism>
<sequence>MAYLKAWCVGLLLVSAGCSSVSHPPIALVPKVDLPRFMGDWFVIANIPTAIEKGAHNAVESYRLAEDGSIPTTFTFRADGFDGPEKWYHPRGFVLDRESNAVWGMRFIWPFKADYRIVYLTPDYSQTVIGREARDYVWIMARTPAIPEADYQRMVVFLQEQGYDVSRIQRVPQRWSAHGTP</sequence>
<dbReference type="AlphaFoldDB" id="A0A936K629"/>
<evidence type="ECO:0000259" key="3">
    <source>
        <dbReference type="Pfam" id="PF08212"/>
    </source>
</evidence>
<accession>A0A936K629</accession>
<dbReference type="EMBL" id="JADKCH010000007">
    <property type="protein sequence ID" value="MBK8572646.1"/>
    <property type="molecule type" value="Genomic_DNA"/>
</dbReference>
<comment type="caution">
    <text evidence="4">The sequence shown here is derived from an EMBL/GenBank/DDBJ whole genome shotgun (WGS) entry which is preliminary data.</text>
</comment>
<dbReference type="GO" id="GO:0006950">
    <property type="term" value="P:response to stress"/>
    <property type="evidence" value="ECO:0007669"/>
    <property type="project" value="UniProtKB-ARBA"/>
</dbReference>
<dbReference type="InterPro" id="IPR012674">
    <property type="entry name" value="Calycin"/>
</dbReference>
<dbReference type="Gene3D" id="2.40.128.20">
    <property type="match status" value="1"/>
</dbReference>
<dbReference type="Proteomes" id="UP000709959">
    <property type="component" value="Unassembled WGS sequence"/>
</dbReference>
<dbReference type="PIRSF" id="PIRSF036893">
    <property type="entry name" value="Lipocalin_ApoD"/>
    <property type="match status" value="1"/>
</dbReference>
<dbReference type="PRINTS" id="PR01171">
    <property type="entry name" value="BCTLIPOCALIN"/>
</dbReference>
<reference evidence="4 5" key="1">
    <citation type="submission" date="2020-10" db="EMBL/GenBank/DDBJ databases">
        <title>Connecting structure to function with the recovery of over 1000 high-quality activated sludge metagenome-assembled genomes encoding full-length rRNA genes using long-read sequencing.</title>
        <authorList>
            <person name="Singleton C.M."/>
            <person name="Petriglieri F."/>
            <person name="Kristensen J.M."/>
            <person name="Kirkegaard R.H."/>
            <person name="Michaelsen T.Y."/>
            <person name="Andersen M.H."/>
            <person name="Karst S.M."/>
            <person name="Dueholm M.S."/>
            <person name="Nielsen P.H."/>
            <person name="Albertsen M."/>
        </authorList>
    </citation>
    <scope>NUCLEOTIDE SEQUENCE [LARGE SCALE GENOMIC DNA]</scope>
    <source>
        <strain evidence="4">OdNE_18-Q3-R46-58_MAXAC.008</strain>
    </source>
</reference>
<name>A0A936K629_9BACT</name>
<dbReference type="CDD" id="cd19438">
    <property type="entry name" value="lipocalin_Blc-like"/>
    <property type="match status" value="1"/>
</dbReference>
<dbReference type="InterPro" id="IPR000566">
    <property type="entry name" value="Lipocln_cytosolic_FA-bd_dom"/>
</dbReference>
<comment type="similarity">
    <text evidence="1 2">Belongs to the calycin superfamily. Lipocalin family.</text>
</comment>
<dbReference type="PANTHER" id="PTHR10612">
    <property type="entry name" value="APOLIPOPROTEIN D"/>
    <property type="match status" value="1"/>
</dbReference>
<dbReference type="InterPro" id="IPR002446">
    <property type="entry name" value="Lipocalin_bac"/>
</dbReference>
<dbReference type="PANTHER" id="PTHR10612:SF34">
    <property type="entry name" value="APOLIPOPROTEIN D"/>
    <property type="match status" value="1"/>
</dbReference>
<protein>
    <submittedName>
        <fullName evidence="4">Lipocalin family protein</fullName>
    </submittedName>
</protein>
<proteinExistence type="inferred from homology"/>
<evidence type="ECO:0000256" key="1">
    <source>
        <dbReference type="ARBA" id="ARBA00006889"/>
    </source>
</evidence>